<dbReference type="Proteomes" id="UP001235343">
    <property type="component" value="Unassembled WGS sequence"/>
</dbReference>
<keyword evidence="2" id="KW-1185">Reference proteome</keyword>
<accession>A0ABT7L0Y5</accession>
<comment type="caution">
    <text evidence="1">The sequence shown here is derived from an EMBL/GenBank/DDBJ whole genome shotgun (WGS) entry which is preliminary data.</text>
</comment>
<name>A0ABT7L0Y5_9BACI</name>
<protein>
    <recommendedName>
        <fullName evidence="3">Permuted papain-like amidase YaeF/Yiix C92 family enzyme</fullName>
    </recommendedName>
</protein>
<sequence>MIKHFKVIQNKDCINVQQVSKIAFHHICLYLDGQLVAVYYRGDNFYVTLEKKHKHLMVVGFSLNNQMNVPIGEQYVLGTSGTRGRDFKAGDVLVASDNVFQALTGYMGHSAIVVDEHNVIESPGGHPAIRKDTIQQFLDKHPEHAQFRPVSSELGESAASYAKEYLAAYQQKLEKGEKKPVFSFKLTQSLEDPWEYIYCSKLIWLSYSLGADYKLDNDYLWYSPEDLYTNLKENDDFKTIYQHEFVKFHIDT</sequence>
<dbReference type="SUPFAM" id="SSF54001">
    <property type="entry name" value="Cysteine proteinases"/>
    <property type="match status" value="1"/>
</dbReference>
<dbReference type="InterPro" id="IPR038765">
    <property type="entry name" value="Papain-like_cys_pep_sf"/>
</dbReference>
<reference evidence="1 2" key="1">
    <citation type="submission" date="2023-06" db="EMBL/GenBank/DDBJ databases">
        <title>Aquibacillus rhizosphaerae LR5S19.</title>
        <authorList>
            <person name="Sun J.-Q."/>
        </authorList>
    </citation>
    <scope>NUCLEOTIDE SEQUENCE [LARGE SCALE GENOMIC DNA]</scope>
    <source>
        <strain evidence="1 2">LR5S19</strain>
    </source>
</reference>
<evidence type="ECO:0000313" key="2">
    <source>
        <dbReference type="Proteomes" id="UP001235343"/>
    </source>
</evidence>
<organism evidence="1 2">
    <name type="scientific">Aquibacillus rhizosphaerae</name>
    <dbReference type="NCBI Taxonomy" id="3051431"/>
    <lineage>
        <taxon>Bacteria</taxon>
        <taxon>Bacillati</taxon>
        <taxon>Bacillota</taxon>
        <taxon>Bacilli</taxon>
        <taxon>Bacillales</taxon>
        <taxon>Bacillaceae</taxon>
        <taxon>Aquibacillus</taxon>
    </lineage>
</organism>
<evidence type="ECO:0008006" key="3">
    <source>
        <dbReference type="Google" id="ProtNLM"/>
    </source>
</evidence>
<dbReference type="RefSeq" id="WP_285929810.1">
    <property type="nucleotide sequence ID" value="NZ_JASTZU010000003.1"/>
</dbReference>
<proteinExistence type="predicted"/>
<gene>
    <name evidence="1" type="ORF">QQS35_00805</name>
</gene>
<evidence type="ECO:0000313" key="1">
    <source>
        <dbReference type="EMBL" id="MDL4839014.1"/>
    </source>
</evidence>
<dbReference type="Gene3D" id="3.90.1720.10">
    <property type="entry name" value="endopeptidase domain like (from Nostoc punctiforme)"/>
    <property type="match status" value="1"/>
</dbReference>
<dbReference type="EMBL" id="JASTZU010000003">
    <property type="protein sequence ID" value="MDL4839014.1"/>
    <property type="molecule type" value="Genomic_DNA"/>
</dbReference>